<accession>A0A927MRB0</accession>
<dbReference type="Pfam" id="PF13699">
    <property type="entry name" value="eCIS_core"/>
    <property type="match status" value="1"/>
</dbReference>
<dbReference type="Proteomes" id="UP000638648">
    <property type="component" value="Unassembled WGS sequence"/>
</dbReference>
<evidence type="ECO:0000313" key="4">
    <source>
        <dbReference type="Proteomes" id="UP000638648"/>
    </source>
</evidence>
<keyword evidence="4" id="KW-1185">Reference proteome</keyword>
<protein>
    <recommendedName>
        <fullName evidence="2">eCIS core domain-containing protein</fullName>
    </recommendedName>
</protein>
<evidence type="ECO:0000259" key="2">
    <source>
        <dbReference type="Pfam" id="PF13699"/>
    </source>
</evidence>
<dbReference type="InterPro" id="IPR025295">
    <property type="entry name" value="eCIS_core_dom"/>
</dbReference>
<feature type="domain" description="eCIS core" evidence="2">
    <location>
        <begin position="64"/>
        <end position="135"/>
    </location>
</feature>
<dbReference type="EMBL" id="JADBEM010000001">
    <property type="protein sequence ID" value="MBE1603788.1"/>
    <property type="molecule type" value="Genomic_DNA"/>
</dbReference>
<comment type="caution">
    <text evidence="3">The sequence shown here is derived from an EMBL/GenBank/DDBJ whole genome shotgun (WGS) entry which is preliminary data.</text>
</comment>
<feature type="region of interest" description="Disordered" evidence="1">
    <location>
        <begin position="378"/>
        <end position="407"/>
    </location>
</feature>
<dbReference type="AlphaFoldDB" id="A0A927MRB0"/>
<proteinExistence type="predicted"/>
<evidence type="ECO:0000313" key="3">
    <source>
        <dbReference type="EMBL" id="MBE1603788.1"/>
    </source>
</evidence>
<feature type="compositionally biased region" description="Basic and acidic residues" evidence="1">
    <location>
        <begin position="151"/>
        <end position="189"/>
    </location>
</feature>
<feature type="compositionally biased region" description="Low complexity" evidence="1">
    <location>
        <begin position="207"/>
        <end position="218"/>
    </location>
</feature>
<sequence length="472" mass="51069">MIARRARSAPAQQQPNTQEQPDAGVPEDAHSKHQHGAGHGREAAAQPGAADAVNSVVWSAGSRLPAPLQREMEARFSGEDFSDVAVHTGAAARRSAEAVGAEAYTTGTRHIVFRGTIDKKTLAHELEHVRQQRAGAVAGTDDGSGLSISDPSDRFEGSAERKAEQVMRGGADVRRSAADHTADATHRTNDALAEVQRMPRKKKQSKKQAGGQPPAAAATSSKTVFEEIMEYFEGCSEEFKAKEQNEKEYILIRIGIDPERELWTLDEAKRDKSLMGDLLKEIEIAKHASGFDRTGGGSSDWAASAVRSAHADMRVEHPIWGDKTTLHHKISQSELDAVLASAERDKANAEPLFEFLDEVRTVLDSGAANKKALHNMPANLEMGPASDTRRGDPGSGTDFNYTPEGAMTPRSSELKDALSLANAPTVDWGAVADKLREAQRLHEKEYGGAILSPPVLKRWEKVGAKWKKASDA</sequence>
<name>A0A927MRB0_9ACTN</name>
<reference evidence="3" key="1">
    <citation type="submission" date="2020-10" db="EMBL/GenBank/DDBJ databases">
        <title>Sequencing the genomes of 1000 actinobacteria strains.</title>
        <authorList>
            <person name="Klenk H.-P."/>
        </authorList>
    </citation>
    <scope>NUCLEOTIDE SEQUENCE</scope>
    <source>
        <strain evidence="3">DSM 45354</strain>
    </source>
</reference>
<organism evidence="3 4">
    <name type="scientific">Actinopolymorpha pittospori</name>
    <dbReference type="NCBI Taxonomy" id="648752"/>
    <lineage>
        <taxon>Bacteria</taxon>
        <taxon>Bacillati</taxon>
        <taxon>Actinomycetota</taxon>
        <taxon>Actinomycetes</taxon>
        <taxon>Propionibacteriales</taxon>
        <taxon>Actinopolymorphaceae</taxon>
        <taxon>Actinopolymorpha</taxon>
    </lineage>
</organism>
<dbReference type="RefSeq" id="WP_192748520.1">
    <property type="nucleotide sequence ID" value="NZ_JADBEM010000001.1"/>
</dbReference>
<evidence type="ECO:0000256" key="1">
    <source>
        <dbReference type="SAM" id="MobiDB-lite"/>
    </source>
</evidence>
<feature type="region of interest" description="Disordered" evidence="1">
    <location>
        <begin position="136"/>
        <end position="221"/>
    </location>
</feature>
<feature type="region of interest" description="Disordered" evidence="1">
    <location>
        <begin position="1"/>
        <end position="52"/>
    </location>
</feature>
<gene>
    <name evidence="3" type="ORF">HEB94_000636</name>
</gene>